<proteinExistence type="predicted"/>
<name>A0ABP7PMC3_9GAMM</name>
<dbReference type="EMBL" id="BAABBO010000011">
    <property type="protein sequence ID" value="GAA3967287.1"/>
    <property type="molecule type" value="Genomic_DNA"/>
</dbReference>
<comment type="caution">
    <text evidence="1">The sequence shown here is derived from an EMBL/GenBank/DDBJ whole genome shotgun (WGS) entry which is preliminary data.</text>
</comment>
<dbReference type="Proteomes" id="UP001501337">
    <property type="component" value="Unassembled WGS sequence"/>
</dbReference>
<sequence>MSLAVALAALVGLGGCSELENEPKKPFVRGAPSLVAGQFNTTEFILEDNRARYMRTGINGSSSGGHQDWFSYNDTKEAHGFIRGFTYRFTPERWLGERANKRQVGDRTSNGDMILMADPGSNNISLSLRAAPNNTTEEEFNSFQPDLTLGPYRCLEYSVGYDKNGAEMAFPEVWSMEATFNPDGTGAYTYLNDSGLLEQNRSPRPFNYIRGSAAIGGIGALLISDASARQANPLEPTQPILSPGPNLDENYFADVVADTFRIDCGDDYLIDPRDDAGEGNGLERRVEARPQYCNVAAYGAANVDGSVLFASRQFYEAVANRPRGVVETIYSAPSGGLRDFQSQQICVRASAGKSDASLAGAWWQMETYVDDGVAVTTFAELILNDQGIGESRQIDVAGNVAPRTAEVQFFVDSNGVLNFGGGLGAVNGDDSFFIYNASDDTGKRGMGFAIRQNLPPDDLAERIGETPDEE</sequence>
<evidence type="ECO:0000313" key="1">
    <source>
        <dbReference type="EMBL" id="GAA3967287.1"/>
    </source>
</evidence>
<gene>
    <name evidence="1" type="ORF">GCM10022278_26340</name>
</gene>
<keyword evidence="2" id="KW-1185">Reference proteome</keyword>
<accession>A0ABP7PMC3</accession>
<dbReference type="RefSeq" id="WP_344807090.1">
    <property type="nucleotide sequence ID" value="NZ_BAABBO010000011.1"/>
</dbReference>
<organism evidence="1 2">
    <name type="scientific">Allohahella marinimesophila</name>
    <dbReference type="NCBI Taxonomy" id="1054972"/>
    <lineage>
        <taxon>Bacteria</taxon>
        <taxon>Pseudomonadati</taxon>
        <taxon>Pseudomonadota</taxon>
        <taxon>Gammaproteobacteria</taxon>
        <taxon>Oceanospirillales</taxon>
        <taxon>Hahellaceae</taxon>
        <taxon>Allohahella</taxon>
    </lineage>
</organism>
<evidence type="ECO:0008006" key="3">
    <source>
        <dbReference type="Google" id="ProtNLM"/>
    </source>
</evidence>
<protein>
    <recommendedName>
        <fullName evidence="3">Beta/gamma crystallin</fullName>
    </recommendedName>
</protein>
<reference evidence="2" key="1">
    <citation type="journal article" date="2019" name="Int. J. Syst. Evol. Microbiol.">
        <title>The Global Catalogue of Microorganisms (GCM) 10K type strain sequencing project: providing services to taxonomists for standard genome sequencing and annotation.</title>
        <authorList>
            <consortium name="The Broad Institute Genomics Platform"/>
            <consortium name="The Broad Institute Genome Sequencing Center for Infectious Disease"/>
            <person name="Wu L."/>
            <person name="Ma J."/>
        </authorList>
    </citation>
    <scope>NUCLEOTIDE SEQUENCE [LARGE SCALE GENOMIC DNA]</scope>
    <source>
        <strain evidence="2">JCM 17555</strain>
    </source>
</reference>
<evidence type="ECO:0000313" key="2">
    <source>
        <dbReference type="Proteomes" id="UP001501337"/>
    </source>
</evidence>